<dbReference type="PANTHER" id="PTHR42788">
    <property type="entry name" value="TAURINE IMPORT ATP-BINDING PROTEIN-RELATED"/>
    <property type="match status" value="1"/>
</dbReference>
<dbReference type="InterPro" id="IPR003593">
    <property type="entry name" value="AAA+_ATPase"/>
</dbReference>
<dbReference type="AlphaFoldDB" id="A0A2W5QUI3"/>
<evidence type="ECO:0000313" key="6">
    <source>
        <dbReference type="EMBL" id="PZQ80454.1"/>
    </source>
</evidence>
<evidence type="ECO:0000256" key="3">
    <source>
        <dbReference type="ARBA" id="ARBA00022741"/>
    </source>
</evidence>
<dbReference type="PROSITE" id="PS50893">
    <property type="entry name" value="ABC_TRANSPORTER_2"/>
    <property type="match status" value="1"/>
</dbReference>
<dbReference type="Gene3D" id="3.40.50.300">
    <property type="entry name" value="P-loop containing nucleotide triphosphate hydrolases"/>
    <property type="match status" value="1"/>
</dbReference>
<dbReference type="SMART" id="SM00382">
    <property type="entry name" value="AAA"/>
    <property type="match status" value="1"/>
</dbReference>
<sequence>MAAMSAISIDITTKTYPAQPGSPAREVFRGFRLDVARGAFLALLGPSGLGKTTLLNIVAGLDADYRGSVRFDPPQPRIAYAFQNPRLLPWRSVLDNVALVLPAGASGRAAAQHMLEEVEIGELAGAFPERLSLGQQRRVALARAFALEPDILLMDEPFTSLDEATARRLRDLLRRLLARRPATVMFVTHDSREAAELASRVIRLEGAPVRIASDEPGSPLSSSPPQAQA</sequence>
<comment type="caution">
    <text evidence="6">The sequence shown here is derived from an EMBL/GenBank/DDBJ whole genome shotgun (WGS) entry which is preliminary data.</text>
</comment>
<organism evidence="6 7">
    <name type="scientific">Ancylobacter novellus</name>
    <name type="common">Thiobacillus novellus</name>
    <dbReference type="NCBI Taxonomy" id="921"/>
    <lineage>
        <taxon>Bacteria</taxon>
        <taxon>Pseudomonadati</taxon>
        <taxon>Pseudomonadota</taxon>
        <taxon>Alphaproteobacteria</taxon>
        <taxon>Hyphomicrobiales</taxon>
        <taxon>Xanthobacteraceae</taxon>
        <taxon>Ancylobacter</taxon>
    </lineage>
</organism>
<evidence type="ECO:0000259" key="5">
    <source>
        <dbReference type="PROSITE" id="PS50893"/>
    </source>
</evidence>
<dbReference type="InterPro" id="IPR003439">
    <property type="entry name" value="ABC_transporter-like_ATP-bd"/>
</dbReference>
<dbReference type="EMBL" id="QFQD01000064">
    <property type="protein sequence ID" value="PZQ80454.1"/>
    <property type="molecule type" value="Genomic_DNA"/>
</dbReference>
<comment type="similarity">
    <text evidence="1">Belongs to the ABC transporter superfamily.</text>
</comment>
<reference evidence="6 7" key="1">
    <citation type="submission" date="2017-08" db="EMBL/GenBank/DDBJ databases">
        <title>Infants hospitalized years apart are colonized by the same room-sourced microbial strains.</title>
        <authorList>
            <person name="Brooks B."/>
            <person name="Olm M.R."/>
            <person name="Firek B.A."/>
            <person name="Baker R."/>
            <person name="Thomas B.C."/>
            <person name="Morowitz M.J."/>
            <person name="Banfield J.F."/>
        </authorList>
    </citation>
    <scope>NUCLEOTIDE SEQUENCE [LARGE SCALE GENOMIC DNA]</scope>
    <source>
        <strain evidence="6">S2_005_001_R2_27</strain>
    </source>
</reference>
<evidence type="ECO:0000256" key="4">
    <source>
        <dbReference type="ARBA" id="ARBA00022840"/>
    </source>
</evidence>
<dbReference type="InterPro" id="IPR017871">
    <property type="entry name" value="ABC_transporter-like_CS"/>
</dbReference>
<dbReference type="PROSITE" id="PS00211">
    <property type="entry name" value="ABC_TRANSPORTER_1"/>
    <property type="match status" value="1"/>
</dbReference>
<evidence type="ECO:0000313" key="7">
    <source>
        <dbReference type="Proteomes" id="UP000248887"/>
    </source>
</evidence>
<protein>
    <submittedName>
        <fullName evidence="6">ABC transporter</fullName>
    </submittedName>
</protein>
<dbReference type="SUPFAM" id="SSF52540">
    <property type="entry name" value="P-loop containing nucleoside triphosphate hydrolases"/>
    <property type="match status" value="1"/>
</dbReference>
<dbReference type="InterPro" id="IPR027417">
    <property type="entry name" value="P-loop_NTPase"/>
</dbReference>
<dbReference type="Proteomes" id="UP000248887">
    <property type="component" value="Unassembled WGS sequence"/>
</dbReference>
<feature type="domain" description="ABC transporter" evidence="5">
    <location>
        <begin position="7"/>
        <end position="229"/>
    </location>
</feature>
<keyword evidence="3" id="KW-0547">Nucleotide-binding</keyword>
<dbReference type="Pfam" id="PF00005">
    <property type="entry name" value="ABC_tran"/>
    <property type="match status" value="1"/>
</dbReference>
<accession>A0A2W5QUI3</accession>
<proteinExistence type="inferred from homology"/>
<dbReference type="PANTHER" id="PTHR42788:SF19">
    <property type="entry name" value="ALIPHATIC SULFONATES IMPORT ATP-BINDING PROTEIN SSUB 2"/>
    <property type="match status" value="1"/>
</dbReference>
<dbReference type="GO" id="GO:0016887">
    <property type="term" value="F:ATP hydrolysis activity"/>
    <property type="evidence" value="ECO:0007669"/>
    <property type="project" value="InterPro"/>
</dbReference>
<keyword evidence="4" id="KW-0067">ATP-binding</keyword>
<evidence type="ECO:0000256" key="1">
    <source>
        <dbReference type="ARBA" id="ARBA00005417"/>
    </source>
</evidence>
<name>A0A2W5QUI3_ANCNO</name>
<dbReference type="GO" id="GO:0005524">
    <property type="term" value="F:ATP binding"/>
    <property type="evidence" value="ECO:0007669"/>
    <property type="project" value="UniProtKB-KW"/>
</dbReference>
<gene>
    <name evidence="6" type="ORF">DI549_17095</name>
</gene>
<keyword evidence="2" id="KW-0813">Transport</keyword>
<dbReference type="InterPro" id="IPR050166">
    <property type="entry name" value="ABC_transporter_ATP-bind"/>
</dbReference>
<evidence type="ECO:0000256" key="2">
    <source>
        <dbReference type="ARBA" id="ARBA00022448"/>
    </source>
</evidence>